<dbReference type="EMBL" id="JABCUS010000010">
    <property type="protein sequence ID" value="NMX03370.1"/>
    <property type="molecule type" value="Genomic_DNA"/>
</dbReference>
<dbReference type="RefSeq" id="WP_169762579.1">
    <property type="nucleotide sequence ID" value="NZ_CAMPNB010000003.1"/>
</dbReference>
<gene>
    <name evidence="1" type="ORF">HHJ77_05405</name>
</gene>
<reference evidence="1 2" key="1">
    <citation type="submission" date="2020-04" db="EMBL/GenBank/DDBJ databases">
        <title>Antimicrobial susceptibility and clonality of vaginal-derived multi-drug resistant Mobiluncus isolates in China.</title>
        <authorList>
            <person name="Zhang X."/>
        </authorList>
    </citation>
    <scope>NUCLEOTIDE SEQUENCE [LARGE SCALE GENOMIC DNA]</scope>
    <source>
        <strain evidence="1 2">12</strain>
    </source>
</reference>
<dbReference type="AlphaFoldDB" id="A0A7Y0UTD1"/>
<accession>A0A7Y0UTD1</accession>
<evidence type="ECO:0000313" key="1">
    <source>
        <dbReference type="EMBL" id="NMX03370.1"/>
    </source>
</evidence>
<evidence type="ECO:0000313" key="2">
    <source>
        <dbReference type="Proteomes" id="UP000575397"/>
    </source>
</evidence>
<proteinExistence type="predicted"/>
<sequence length="107" mass="11742">MAGLPRDDSAIKKDSDGNRVGIKEEMMEYKLAGGGTLTDEDIEREAAQYEAGTWEGHLEKIRVGRPAMAGEKLVSVTVRFPESMVKAIDKTGSNRSDFIRRAVANTL</sequence>
<name>A0A7Y0UTD1_9ACTO</name>
<dbReference type="CDD" id="cd22231">
    <property type="entry name" value="RHH_NikR_HicB-like"/>
    <property type="match status" value="1"/>
</dbReference>
<protein>
    <submittedName>
        <fullName evidence="1">Pilus assembly protein HicB</fullName>
    </submittedName>
</protein>
<dbReference type="Proteomes" id="UP000575397">
    <property type="component" value="Unassembled WGS sequence"/>
</dbReference>
<comment type="caution">
    <text evidence="1">The sequence shown here is derived from an EMBL/GenBank/DDBJ whole genome shotgun (WGS) entry which is preliminary data.</text>
</comment>
<organism evidence="1 2">
    <name type="scientific">Mobiluncus mulieris</name>
    <dbReference type="NCBI Taxonomy" id="2052"/>
    <lineage>
        <taxon>Bacteria</taxon>
        <taxon>Bacillati</taxon>
        <taxon>Actinomycetota</taxon>
        <taxon>Actinomycetes</taxon>
        <taxon>Actinomycetales</taxon>
        <taxon>Actinomycetaceae</taxon>
        <taxon>Mobiluncus</taxon>
    </lineage>
</organism>